<keyword evidence="1" id="KW-0812">Transmembrane</keyword>
<feature type="transmembrane region" description="Helical" evidence="1">
    <location>
        <begin position="177"/>
        <end position="202"/>
    </location>
</feature>
<dbReference type="EMBL" id="CTEC01000001">
    <property type="protein sequence ID" value="CQD02037.1"/>
    <property type="molecule type" value="Genomic_DNA"/>
</dbReference>
<dbReference type="RefSeq" id="WP_090417679.1">
    <property type="nucleotide sequence ID" value="NZ_CTEC01000001.1"/>
</dbReference>
<keyword evidence="4" id="KW-1185">Reference proteome</keyword>
<name>A0A0U1CU43_9MYCO</name>
<feature type="transmembrane region" description="Helical" evidence="1">
    <location>
        <begin position="73"/>
        <end position="94"/>
    </location>
</feature>
<feature type="transmembrane region" description="Helical" evidence="1">
    <location>
        <begin position="106"/>
        <end position="123"/>
    </location>
</feature>
<feature type="transmembrane region" description="Helical" evidence="1">
    <location>
        <begin position="135"/>
        <end position="156"/>
    </location>
</feature>
<feature type="domain" description="DUF6545" evidence="2">
    <location>
        <begin position="249"/>
        <end position="382"/>
    </location>
</feature>
<organism evidence="3 4">
    <name type="scientific">Mycobacterium europaeum</name>
    <dbReference type="NCBI Taxonomy" id="761804"/>
    <lineage>
        <taxon>Bacteria</taxon>
        <taxon>Bacillati</taxon>
        <taxon>Actinomycetota</taxon>
        <taxon>Actinomycetes</taxon>
        <taxon>Mycobacteriales</taxon>
        <taxon>Mycobacteriaceae</taxon>
        <taxon>Mycobacterium</taxon>
        <taxon>Mycobacterium simiae complex</taxon>
    </lineage>
</organism>
<keyword evidence="1" id="KW-0472">Membrane</keyword>
<evidence type="ECO:0000313" key="4">
    <source>
        <dbReference type="Proteomes" id="UP000199601"/>
    </source>
</evidence>
<dbReference type="AlphaFoldDB" id="A0A0U1CU43"/>
<dbReference type="Pfam" id="PF20182">
    <property type="entry name" value="DUF6545"/>
    <property type="match status" value="1"/>
</dbReference>
<feature type="transmembrane region" description="Helical" evidence="1">
    <location>
        <begin position="7"/>
        <end position="27"/>
    </location>
</feature>
<evidence type="ECO:0000256" key="1">
    <source>
        <dbReference type="SAM" id="Phobius"/>
    </source>
</evidence>
<reference evidence="4" key="1">
    <citation type="submission" date="2015-03" db="EMBL/GenBank/DDBJ databases">
        <authorList>
            <person name="Urmite Genomes"/>
        </authorList>
    </citation>
    <scope>NUCLEOTIDE SEQUENCE [LARGE SCALE GENOMIC DNA]</scope>
    <source>
        <strain evidence="4">CSUR P1344</strain>
    </source>
</reference>
<evidence type="ECO:0000259" key="2">
    <source>
        <dbReference type="Pfam" id="PF20182"/>
    </source>
</evidence>
<gene>
    <name evidence="3" type="ORF">BN000_00090</name>
</gene>
<dbReference type="InterPro" id="IPR046675">
    <property type="entry name" value="DUF6545"/>
</dbReference>
<accession>A0A0U1CU43</accession>
<evidence type="ECO:0000313" key="3">
    <source>
        <dbReference type="EMBL" id="CQD02037.1"/>
    </source>
</evidence>
<dbReference type="Proteomes" id="UP000199601">
    <property type="component" value="Unassembled WGS sequence"/>
</dbReference>
<protein>
    <recommendedName>
        <fullName evidence="2">DUF6545 domain-containing protein</fullName>
    </recommendedName>
</protein>
<keyword evidence="1" id="KW-1133">Transmembrane helix</keyword>
<proteinExistence type="predicted"/>
<sequence>MTTSVPAYLTWPLLVFMVIVVATRYLFFNSSAYETYLNHTLALMVTSNLLRERVIETALTDHHLLSITAAQQLSLAVMIFAAAEFIGFVTLWSGRSPDQTRRRHRCHRGAAAALALGFLAAATPARRAGQTLEEFGGWSSVLAWALLTSIFIALAYRLLRMAISELLRPDAKPRERLLSAGGFVIGIAVASTSIDAVILATLEQLGWMHTIAFRLNLHGSNIFWETVGVSFIAAVPAAKALTARIGLDATSRHWRQLQPLRAAMIHAVPAIAFELGHPSTRRQKTPLDLHQTTVQIRDAILQLRGYFHDVDPAQADRYSPRYSIPARQREPALAALQLANAVQTKAAGATPAPLNTTVILKSRSTNLEEETAELLQLARWWPQAQQDAQPHSSTTEMSQ</sequence>